<reference evidence="1" key="1">
    <citation type="submission" date="2020-10" db="EMBL/GenBank/DDBJ databases">
        <authorList>
            <person name="Gilroy R."/>
        </authorList>
    </citation>
    <scope>NUCLEOTIDE SEQUENCE</scope>
    <source>
        <strain evidence="1">CHK157-1446</strain>
    </source>
</reference>
<protein>
    <submittedName>
        <fullName evidence="1">Uncharacterized protein</fullName>
    </submittedName>
</protein>
<reference evidence="1" key="2">
    <citation type="journal article" date="2021" name="PeerJ">
        <title>Extensive microbial diversity within the chicken gut microbiome revealed by metagenomics and culture.</title>
        <authorList>
            <person name="Gilroy R."/>
            <person name="Ravi A."/>
            <person name="Getino M."/>
            <person name="Pursley I."/>
            <person name="Horton D.L."/>
            <person name="Alikhan N.F."/>
            <person name="Baker D."/>
            <person name="Gharbi K."/>
            <person name="Hall N."/>
            <person name="Watson M."/>
            <person name="Adriaenssens E.M."/>
            <person name="Foster-Nyarko E."/>
            <person name="Jarju S."/>
            <person name="Secka A."/>
            <person name="Antonio M."/>
            <person name="Oren A."/>
            <person name="Chaudhuri R.R."/>
            <person name="La Ragione R."/>
            <person name="Hildebrand F."/>
            <person name="Pallen M.J."/>
        </authorList>
    </citation>
    <scope>NUCLEOTIDE SEQUENCE</scope>
    <source>
        <strain evidence="1">CHK157-1446</strain>
    </source>
</reference>
<dbReference type="Proteomes" id="UP000823982">
    <property type="component" value="Unassembled WGS sequence"/>
</dbReference>
<gene>
    <name evidence="1" type="ORF">IAD01_05510</name>
</gene>
<comment type="caution">
    <text evidence="1">The sequence shown here is derived from an EMBL/GenBank/DDBJ whole genome shotgun (WGS) entry which is preliminary data.</text>
</comment>
<sequence length="129" mass="15007">MNCEHMMDLSLHDNGEDFDVRIYNVPDERLIRVFTNYYDTNDILPKSYYCVLLDAGGSLALRSVLDYDILIAPSDDLTDVEVRRVPRKSQASTYIDQEDYEPAFGFFSDDEKKRQIKFLIKLIEDGKPL</sequence>
<dbReference type="AlphaFoldDB" id="A0A9D1EPQ3"/>
<evidence type="ECO:0000313" key="2">
    <source>
        <dbReference type="Proteomes" id="UP000823982"/>
    </source>
</evidence>
<proteinExistence type="predicted"/>
<evidence type="ECO:0000313" key="1">
    <source>
        <dbReference type="EMBL" id="HIS24842.1"/>
    </source>
</evidence>
<organism evidence="1 2">
    <name type="scientific">Candidatus Faeciplasma gallinarum</name>
    <dbReference type="NCBI Taxonomy" id="2840799"/>
    <lineage>
        <taxon>Bacteria</taxon>
        <taxon>Bacillati</taxon>
        <taxon>Bacillota</taxon>
        <taxon>Clostridia</taxon>
        <taxon>Eubacteriales</taxon>
        <taxon>Oscillospiraceae</taxon>
        <taxon>Oscillospiraceae incertae sedis</taxon>
        <taxon>Candidatus Faeciplasma</taxon>
    </lineage>
</organism>
<name>A0A9D1EPQ3_9FIRM</name>
<dbReference type="EMBL" id="DVIR01000052">
    <property type="protein sequence ID" value="HIS24842.1"/>
    <property type="molecule type" value="Genomic_DNA"/>
</dbReference>
<accession>A0A9D1EPQ3</accession>